<keyword evidence="1 10" id="KW-0540">Nuclease</keyword>
<dbReference type="GO" id="GO:0043571">
    <property type="term" value="P:maintenance of CRISPR repeat elements"/>
    <property type="evidence" value="ECO:0007669"/>
    <property type="project" value="UniProtKB-UniRule"/>
</dbReference>
<keyword evidence="5 10" id="KW-0460">Magnesium</keyword>
<protein>
    <recommendedName>
        <fullName evidence="10">CRISPR-associated endonuclease Cas1</fullName>
        <ecNumber evidence="10">3.1.-.-</ecNumber>
    </recommendedName>
</protein>
<comment type="similarity">
    <text evidence="10">Belongs to the CRISPR-associated endonuclease Cas1 family.</text>
</comment>
<keyword evidence="11" id="KW-1133">Transmembrane helix</keyword>
<keyword evidence="11" id="KW-0472">Membrane</keyword>
<evidence type="ECO:0000256" key="6">
    <source>
        <dbReference type="ARBA" id="ARBA00023118"/>
    </source>
</evidence>
<dbReference type="PANTHER" id="PTHR34353">
    <property type="entry name" value="CRISPR-ASSOCIATED ENDONUCLEASE CAS1 1"/>
    <property type="match status" value="1"/>
</dbReference>
<dbReference type="GO" id="GO:0003677">
    <property type="term" value="F:DNA binding"/>
    <property type="evidence" value="ECO:0007669"/>
    <property type="project" value="UniProtKB-KW"/>
</dbReference>
<feature type="binding site" evidence="10">
    <location>
        <position position="162"/>
    </location>
    <ligand>
        <name>Mn(2+)</name>
        <dbReference type="ChEBI" id="CHEBI:29035"/>
    </ligand>
</feature>
<evidence type="ECO:0000256" key="8">
    <source>
        <dbReference type="ARBA" id="ARBA00023211"/>
    </source>
</evidence>
<dbReference type="Proteomes" id="UP000660047">
    <property type="component" value="Unassembled WGS sequence"/>
</dbReference>
<evidence type="ECO:0000256" key="5">
    <source>
        <dbReference type="ARBA" id="ARBA00022842"/>
    </source>
</evidence>
<dbReference type="GO" id="GO:0016787">
    <property type="term" value="F:hydrolase activity"/>
    <property type="evidence" value="ECO:0007669"/>
    <property type="project" value="UniProtKB-KW"/>
</dbReference>
<dbReference type="GO" id="GO:0051607">
    <property type="term" value="P:defense response to virus"/>
    <property type="evidence" value="ECO:0007669"/>
    <property type="project" value="UniProtKB-UniRule"/>
</dbReference>
<evidence type="ECO:0000256" key="2">
    <source>
        <dbReference type="ARBA" id="ARBA00022723"/>
    </source>
</evidence>
<dbReference type="EC" id="3.1.-.-" evidence="10"/>
<evidence type="ECO:0000256" key="9">
    <source>
        <dbReference type="ARBA" id="ARBA00038592"/>
    </source>
</evidence>
<comment type="caution">
    <text evidence="12">The sequence shown here is derived from an EMBL/GenBank/DDBJ whole genome shotgun (WGS) entry which is preliminary data.</text>
</comment>
<keyword evidence="3 10" id="KW-0255">Endonuclease</keyword>
<dbReference type="InterPro" id="IPR042206">
    <property type="entry name" value="CRISPR-assoc_Cas1_C"/>
</dbReference>
<proteinExistence type="inferred from homology"/>
<keyword evidence="6 10" id="KW-0051">Antiviral defense</keyword>
<dbReference type="GO" id="GO:0046872">
    <property type="term" value="F:metal ion binding"/>
    <property type="evidence" value="ECO:0007669"/>
    <property type="project" value="UniProtKB-UniRule"/>
</dbReference>
<sequence length="320" mass="37436">MLNANDFSKKQIIFLIPKDGDKLTFSNDNIVVKDKNGKIKYQSTCYRLFMLCIVGNVSITSGLIQRSKKFGFSICLMTTSFKVYEVMGARMEGNTLLRTHQYKYNGKEIGTMIEKNKIANQSVALKKIRNRNDYLNEGISILDNLANSLDSDMDYLCVMGIEGNAAKIYFPRMFDNVSWNGRKPRIKSDYLNVTLDIGYTMLFNIVDAMLQVYGFDTYYGVFHRCFYMRKSLVCDLMEPMRPIVDYAIRKAINLGQCKMDDFELYGTRWCLKMKNNASYIQFIMAAILDYKDDIFLYIQRYYRFFMKRKSVEQLPTFELH</sequence>
<dbReference type="NCBIfam" id="TIGR00287">
    <property type="entry name" value="cas1"/>
    <property type="match status" value="1"/>
</dbReference>
<dbReference type="NCBIfam" id="TIGR04329">
    <property type="entry name" value="cas1_PREFRAN"/>
    <property type="match status" value="1"/>
</dbReference>
<dbReference type="HAMAP" id="MF_01470">
    <property type="entry name" value="Cas1"/>
    <property type="match status" value="1"/>
</dbReference>
<feature type="transmembrane region" description="Helical" evidence="11">
    <location>
        <begin position="45"/>
        <end position="64"/>
    </location>
</feature>
<keyword evidence="2 10" id="KW-0479">Metal-binding</keyword>
<dbReference type="InterPro" id="IPR050646">
    <property type="entry name" value="Cas1"/>
</dbReference>
<evidence type="ECO:0000256" key="4">
    <source>
        <dbReference type="ARBA" id="ARBA00022801"/>
    </source>
</evidence>
<dbReference type="InterPro" id="IPR002729">
    <property type="entry name" value="CRISPR-assoc_Cas1"/>
</dbReference>
<keyword evidence="8 10" id="KW-0464">Manganese</keyword>
<gene>
    <name evidence="10" type="primary">cas1</name>
    <name evidence="12" type="ORF">COEU31_15960</name>
</gene>
<keyword evidence="7 10" id="KW-0238">DNA-binding</keyword>
<reference evidence="12" key="1">
    <citation type="submission" date="2020-06" db="EMBL/GenBank/DDBJ databases">
        <title>Characterization of fructooligosaccharide metabolism and fructooligosaccharide-degrading enzymes in human commensal butyrate producers.</title>
        <authorList>
            <person name="Tanno H."/>
            <person name="Fujii T."/>
            <person name="Hirano K."/>
            <person name="Maeno S."/>
            <person name="Tonozuka T."/>
            <person name="Sakamoto M."/>
            <person name="Ohkuma M."/>
            <person name="Tochio T."/>
            <person name="Endo A."/>
        </authorList>
    </citation>
    <scope>NUCLEOTIDE SEQUENCE</scope>
    <source>
        <strain evidence="12">JCM 31265</strain>
    </source>
</reference>
<evidence type="ECO:0000313" key="12">
    <source>
        <dbReference type="EMBL" id="GFO94550.1"/>
    </source>
</evidence>
<keyword evidence="4 10" id="KW-0378">Hydrolase</keyword>
<evidence type="ECO:0000256" key="3">
    <source>
        <dbReference type="ARBA" id="ARBA00022759"/>
    </source>
</evidence>
<dbReference type="RefSeq" id="WP_055224178.1">
    <property type="nucleotide sequence ID" value="NZ_BLYL01000008.1"/>
</dbReference>
<organism evidence="12 13">
    <name type="scientific">Coprococcus eutactus</name>
    <dbReference type="NCBI Taxonomy" id="33043"/>
    <lineage>
        <taxon>Bacteria</taxon>
        <taxon>Bacillati</taxon>
        <taxon>Bacillota</taxon>
        <taxon>Clostridia</taxon>
        <taxon>Lachnospirales</taxon>
        <taxon>Lachnospiraceae</taxon>
        <taxon>Coprococcus</taxon>
    </lineage>
</organism>
<comment type="cofactor">
    <cofactor evidence="10">
        <name>Mg(2+)</name>
        <dbReference type="ChEBI" id="CHEBI:18420"/>
    </cofactor>
    <cofactor evidence="10">
        <name>Mn(2+)</name>
        <dbReference type="ChEBI" id="CHEBI:29035"/>
    </cofactor>
</comment>
<comment type="function">
    <text evidence="10">CRISPR (clustered regularly interspaced short palindromic repeat), is an adaptive immune system that provides protection against mobile genetic elements (viruses, transposable elements and conjugative plasmids). CRISPR clusters contain spacers, sequences complementary to antecedent mobile elements, and target invading nucleic acids. CRISPR clusters are transcribed and processed into CRISPR RNA (crRNA). Acts as a dsDNA endonuclease. Involved in the integration of spacer DNA into the CRISPR cassette.</text>
</comment>
<dbReference type="EMBL" id="BLYL01000008">
    <property type="protein sequence ID" value="GFO94550.1"/>
    <property type="molecule type" value="Genomic_DNA"/>
</dbReference>
<evidence type="ECO:0000256" key="7">
    <source>
        <dbReference type="ARBA" id="ARBA00023125"/>
    </source>
</evidence>
<dbReference type="Pfam" id="PF01867">
    <property type="entry name" value="Cas_Cas1"/>
    <property type="match status" value="1"/>
</dbReference>
<evidence type="ECO:0000256" key="1">
    <source>
        <dbReference type="ARBA" id="ARBA00022722"/>
    </source>
</evidence>
<feature type="binding site" evidence="10">
    <location>
        <position position="223"/>
    </location>
    <ligand>
        <name>Mn(2+)</name>
        <dbReference type="ChEBI" id="CHEBI:29035"/>
    </ligand>
</feature>
<evidence type="ECO:0000256" key="10">
    <source>
        <dbReference type="HAMAP-Rule" id="MF_01470"/>
    </source>
</evidence>
<evidence type="ECO:0000256" key="11">
    <source>
        <dbReference type="SAM" id="Phobius"/>
    </source>
</evidence>
<dbReference type="GO" id="GO:0004520">
    <property type="term" value="F:DNA endonuclease activity"/>
    <property type="evidence" value="ECO:0007669"/>
    <property type="project" value="InterPro"/>
</dbReference>
<dbReference type="Gene3D" id="1.20.120.920">
    <property type="entry name" value="CRISPR-associated endonuclease Cas1, C-terminal domain"/>
    <property type="match status" value="1"/>
</dbReference>
<comment type="subunit">
    <text evidence="9 10">Homodimer, forms a heterotetramer with a Cas2 homodimer.</text>
</comment>
<dbReference type="PANTHER" id="PTHR34353:SF2">
    <property type="entry name" value="CRISPR-ASSOCIATED ENDONUCLEASE CAS1 1"/>
    <property type="match status" value="1"/>
</dbReference>
<name>A0AAI9NZ00_9FIRM</name>
<feature type="binding site" evidence="10">
    <location>
        <position position="238"/>
    </location>
    <ligand>
        <name>Mn(2+)</name>
        <dbReference type="ChEBI" id="CHEBI:29035"/>
    </ligand>
</feature>
<dbReference type="InterPro" id="IPR027617">
    <property type="entry name" value="Cas1_PREFRAN"/>
</dbReference>
<accession>A0AAI9NZ00</accession>
<dbReference type="AlphaFoldDB" id="A0AAI9NZ00"/>
<keyword evidence="11" id="KW-0812">Transmembrane</keyword>
<evidence type="ECO:0000313" key="13">
    <source>
        <dbReference type="Proteomes" id="UP000660047"/>
    </source>
</evidence>